<dbReference type="AlphaFoldDB" id="A0A2S3IL66"/>
<evidence type="ECO:0000256" key="1">
    <source>
        <dbReference type="SAM" id="MobiDB-lite"/>
    </source>
</evidence>
<protein>
    <submittedName>
        <fullName evidence="2">Uncharacterized protein</fullName>
    </submittedName>
</protein>
<evidence type="ECO:0000313" key="2">
    <source>
        <dbReference type="EMBL" id="PAN46712.1"/>
    </source>
</evidence>
<dbReference type="Proteomes" id="UP000243499">
    <property type="component" value="Chromosome 9"/>
</dbReference>
<sequence>MYIDHSVSNSSLRGGQRTRNTLFNHHTKLATLTTDRLSLSAPVLSLVVLPQLLHVLAQDLQEVVFAVPVLELGVELRHEARLQRVAVVQEPRRDVVALVPPVALPRLHPVPRRVPGLEADVVGDALEDPRVRHVVLQPPLPDVHHLVVQHPGHLGPDVAGVAADVPGAEVDAVGPRGGDAADVLDDKGDRVHRPAVGGAGLVEGVPDEGGRVGKDLLGVVEADGLVEPFAAGGVGRRVRRVERDGAGRRRGRGQG</sequence>
<accession>A0A2S3IL66</accession>
<reference evidence="2" key="1">
    <citation type="submission" date="2018-04" db="EMBL/GenBank/DDBJ databases">
        <title>WGS assembly of Panicum hallii.</title>
        <authorList>
            <person name="Lovell J."/>
            <person name="Jenkins J."/>
            <person name="Lowry D."/>
            <person name="Mamidi S."/>
            <person name="Sreedasyam A."/>
            <person name="Weng X."/>
            <person name="Barry K."/>
            <person name="Bonette J."/>
            <person name="Campitelli B."/>
            <person name="Daum C."/>
            <person name="Gordon S."/>
            <person name="Gould B."/>
            <person name="Lipzen A."/>
            <person name="Macqueen A."/>
            <person name="Palacio-Mejia J."/>
            <person name="Plott C."/>
            <person name="Shakirov E."/>
            <person name="Shu S."/>
            <person name="Yoshinaga Y."/>
            <person name="Zane M."/>
            <person name="Rokhsar D."/>
            <person name="Grimwood J."/>
            <person name="Schmutz J."/>
            <person name="Juenger T."/>
        </authorList>
    </citation>
    <scope>NUCLEOTIDE SEQUENCE [LARGE SCALE GENOMIC DNA]</scope>
    <source>
        <strain evidence="2">FIL2</strain>
    </source>
</reference>
<gene>
    <name evidence="2" type="ORF">PAHAL_9G209200</name>
</gene>
<organism evidence="2">
    <name type="scientific">Panicum hallii</name>
    <dbReference type="NCBI Taxonomy" id="206008"/>
    <lineage>
        <taxon>Eukaryota</taxon>
        <taxon>Viridiplantae</taxon>
        <taxon>Streptophyta</taxon>
        <taxon>Embryophyta</taxon>
        <taxon>Tracheophyta</taxon>
        <taxon>Spermatophyta</taxon>
        <taxon>Magnoliopsida</taxon>
        <taxon>Liliopsida</taxon>
        <taxon>Poales</taxon>
        <taxon>Poaceae</taxon>
        <taxon>PACMAD clade</taxon>
        <taxon>Panicoideae</taxon>
        <taxon>Panicodae</taxon>
        <taxon>Paniceae</taxon>
        <taxon>Panicinae</taxon>
        <taxon>Panicum</taxon>
        <taxon>Panicum sect. Panicum</taxon>
    </lineage>
</organism>
<proteinExistence type="predicted"/>
<dbReference type="EMBL" id="CM008054">
    <property type="protein sequence ID" value="PAN46712.1"/>
    <property type="molecule type" value="Genomic_DNA"/>
</dbReference>
<dbReference type="Gramene" id="PAN46712">
    <property type="protein sequence ID" value="PAN46712"/>
    <property type="gene ID" value="PAHAL_9G209200"/>
</dbReference>
<feature type="region of interest" description="Disordered" evidence="1">
    <location>
        <begin position="181"/>
        <end position="204"/>
    </location>
</feature>
<name>A0A2S3IL66_9POAL</name>